<evidence type="ECO:0000313" key="1">
    <source>
        <dbReference type="EMBL" id="CAE8599955.1"/>
    </source>
</evidence>
<dbReference type="AlphaFoldDB" id="A0A813ELW6"/>
<comment type="caution">
    <text evidence="1">The sequence shown here is derived from an EMBL/GenBank/DDBJ whole genome shotgun (WGS) entry which is preliminary data.</text>
</comment>
<gene>
    <name evidence="1" type="ORF">PGLA1383_LOCUS18295</name>
</gene>
<reference evidence="1" key="1">
    <citation type="submission" date="2021-02" db="EMBL/GenBank/DDBJ databases">
        <authorList>
            <person name="Dougan E. K."/>
            <person name="Rhodes N."/>
            <person name="Thang M."/>
            <person name="Chan C."/>
        </authorList>
    </citation>
    <scope>NUCLEOTIDE SEQUENCE</scope>
</reference>
<sequence>MLLDDCLSMDKVRVAYMHLVSSFFDVCAGIAQGRKASVFNFNTAVKSLHDTIALKSTGVAPHISRWARCIIEHAHAVCPASGATHDDSIIVAVVNGILQTPGDDTRTAILISTIKSAGDRLLAVDCTQKLLFVDFQYVDDIVSPASSVAQCSQIWEACETYTYDHGPKFNLGPSKSAIMPVGDSPVPADADLPTYFGQPICVVFSYRYVGVLFDNAFTMEAHFSQSIVRWHDAFNDHVGAGTAMNLPFLILAATVPQFVISTALHGVALCVSVPQAERSLNHMHAEWARSVLGIRGHRQGGWQALVACCGWPQRLGTCMLGEAIMLEARMMLLPPTNPARMLLLFARNSFLPCWATAVMDLRVRLGNLPDIRRWLGDEMAEAASLDPAVRRNSLRRFRTTIVSPSLTQYDQTAFEAAGANADWPVCEFLHTPCDFPMLLLEANFSSTQWKSLRVWALVRATGCWPLPLFGMTELQRVIDFCPLCGASLADLCHILQLCSGTESMRKDLFCVTSSWSQFRSLLFQGHPVPDECNGLELRVIYIASVFELAVSALLTGVTPNDVSELIAGAADLAGTGR</sequence>
<accession>A0A813ELW6</accession>
<dbReference type="Proteomes" id="UP000654075">
    <property type="component" value="Unassembled WGS sequence"/>
</dbReference>
<dbReference type="EMBL" id="CAJNNV010011640">
    <property type="protein sequence ID" value="CAE8599955.1"/>
    <property type="molecule type" value="Genomic_DNA"/>
</dbReference>
<protein>
    <submittedName>
        <fullName evidence="1">Uncharacterized protein</fullName>
    </submittedName>
</protein>
<evidence type="ECO:0000313" key="2">
    <source>
        <dbReference type="Proteomes" id="UP000654075"/>
    </source>
</evidence>
<keyword evidence="2" id="KW-1185">Reference proteome</keyword>
<name>A0A813ELW6_POLGL</name>
<organism evidence="1 2">
    <name type="scientific">Polarella glacialis</name>
    <name type="common">Dinoflagellate</name>
    <dbReference type="NCBI Taxonomy" id="89957"/>
    <lineage>
        <taxon>Eukaryota</taxon>
        <taxon>Sar</taxon>
        <taxon>Alveolata</taxon>
        <taxon>Dinophyceae</taxon>
        <taxon>Suessiales</taxon>
        <taxon>Suessiaceae</taxon>
        <taxon>Polarella</taxon>
    </lineage>
</organism>
<proteinExistence type="predicted"/>